<feature type="domain" description="DnaT DNA-binding" evidence="2">
    <location>
        <begin position="273"/>
        <end position="332"/>
    </location>
</feature>
<name>A0AAV3U1W5_9ALTE</name>
<accession>A0AAV3U1W5</accession>
<evidence type="ECO:0000313" key="3">
    <source>
        <dbReference type="EMBL" id="GAA4941643.1"/>
    </source>
</evidence>
<dbReference type="AlphaFoldDB" id="A0AAV3U1W5"/>
<sequence>MPSQPLPERPITVSPRLACQLGLEGATLVAILADYAFHQPARIRNGYRWYRLTQEQAGHLMPFWNGQDIQRITQTLRSQGLLLLASAPFAASGELKFAFNQKVDENQSPAPVKQDVPMVAASPIAAHWSPGSEITARLAEHNIPDAFIRELVPEFVTYWRERGDSQRSWGAKFQSFCVRRWRQYEDRRAREQKMQAAQTPLPEQWQPDDHVLKQLSQEGIPMAYINDCASRFRLYYRETGAVMSSWAMTFYAWVKRDWEEKQTPFLPNRKPVAMSNDWRPAEHSVEYLKKMEVDDQFIEDCVPEFIHKWIEQGSYRNNWGDLFCQHVGTQWNFLRQGITPTKVATLITDQWQPSPECVELLQNQCEMPGEFIQSQLPEFVLYWRNRSEPRHSWDSIYIRHLKYIWARQNQLGSNANGNALTPHERQQASDRPSSTRDASLAARLTDRSWAY</sequence>
<feature type="domain" description="DnaT DNA-binding" evidence="2">
    <location>
        <begin position="123"/>
        <end position="186"/>
    </location>
</feature>
<feature type="domain" description="DnaT DNA-binding" evidence="2">
    <location>
        <begin position="347"/>
        <end position="410"/>
    </location>
</feature>
<keyword evidence="4" id="KW-1185">Reference proteome</keyword>
<dbReference type="Pfam" id="PF17948">
    <property type="entry name" value="DnaT"/>
    <property type="match status" value="4"/>
</dbReference>
<evidence type="ECO:0000259" key="2">
    <source>
        <dbReference type="Pfam" id="PF17948"/>
    </source>
</evidence>
<reference evidence="4" key="1">
    <citation type="journal article" date="2019" name="Int. J. Syst. Evol. Microbiol.">
        <title>The Global Catalogue of Microorganisms (GCM) 10K type strain sequencing project: providing services to taxonomists for standard genome sequencing and annotation.</title>
        <authorList>
            <consortium name="The Broad Institute Genomics Platform"/>
            <consortium name="The Broad Institute Genome Sequencing Center for Infectious Disease"/>
            <person name="Wu L."/>
            <person name="Ma J."/>
        </authorList>
    </citation>
    <scope>NUCLEOTIDE SEQUENCE [LARGE SCALE GENOMIC DNA]</scope>
    <source>
        <strain evidence="4">JCM 19134</strain>
    </source>
</reference>
<dbReference type="InterPro" id="IPR040480">
    <property type="entry name" value="DnaT_DNA_bind"/>
</dbReference>
<comment type="caution">
    <text evidence="3">The sequence shown here is derived from an EMBL/GenBank/DDBJ whole genome shotgun (WGS) entry which is preliminary data.</text>
</comment>
<evidence type="ECO:0000256" key="1">
    <source>
        <dbReference type="SAM" id="MobiDB-lite"/>
    </source>
</evidence>
<dbReference type="Proteomes" id="UP001409585">
    <property type="component" value="Unassembled WGS sequence"/>
</dbReference>
<gene>
    <name evidence="3" type="ORF">GCM10025791_20150</name>
</gene>
<dbReference type="Gene3D" id="1.10.8.1180">
    <property type="match status" value="4"/>
</dbReference>
<feature type="domain" description="DnaT DNA-binding" evidence="2">
    <location>
        <begin position="200"/>
        <end position="263"/>
    </location>
</feature>
<proteinExistence type="predicted"/>
<organism evidence="3 4">
    <name type="scientific">Halioxenophilus aromaticivorans</name>
    <dbReference type="NCBI Taxonomy" id="1306992"/>
    <lineage>
        <taxon>Bacteria</taxon>
        <taxon>Pseudomonadati</taxon>
        <taxon>Pseudomonadota</taxon>
        <taxon>Gammaproteobacteria</taxon>
        <taxon>Alteromonadales</taxon>
        <taxon>Alteromonadaceae</taxon>
        <taxon>Halioxenophilus</taxon>
    </lineage>
</organism>
<feature type="region of interest" description="Disordered" evidence="1">
    <location>
        <begin position="415"/>
        <end position="439"/>
    </location>
</feature>
<evidence type="ECO:0000313" key="4">
    <source>
        <dbReference type="Proteomes" id="UP001409585"/>
    </source>
</evidence>
<protein>
    <recommendedName>
        <fullName evidence="2">DnaT DNA-binding domain-containing protein</fullName>
    </recommendedName>
</protein>
<dbReference type="RefSeq" id="WP_345421063.1">
    <property type="nucleotide sequence ID" value="NZ_AP031496.1"/>
</dbReference>
<dbReference type="EMBL" id="BAABLX010000012">
    <property type="protein sequence ID" value="GAA4941643.1"/>
    <property type="molecule type" value="Genomic_DNA"/>
</dbReference>